<sequence>MKPTQEELDLWIKGCKQNDKKCQKKVYEMLFSPMLGVCMRYAQDRQDATDILQDGFIKVFEKIGLYDDNGSFEGWVRRIIVNTAIDAIRKRKNELLTDDTSVYQPKSGYYESQGTEEAAYKGLKVGDVVDAMQELSPMYRTVFNLYVMDGLTHQEIADELDISVGTSKSNLSKARARIKTILEKKISGQ</sequence>
<dbReference type="NCBIfam" id="TIGR02937">
    <property type="entry name" value="sigma70-ECF"/>
    <property type="match status" value="1"/>
</dbReference>
<dbReference type="Proteomes" id="UP000683507">
    <property type="component" value="Chromosome"/>
</dbReference>
<gene>
    <name evidence="7" type="primary">algU_1</name>
    <name evidence="7" type="ORF">CRYO30217_00573</name>
</gene>
<dbReference type="GO" id="GO:0006352">
    <property type="term" value="P:DNA-templated transcription initiation"/>
    <property type="evidence" value="ECO:0007669"/>
    <property type="project" value="InterPro"/>
</dbReference>
<dbReference type="RefSeq" id="WP_258540805.1">
    <property type="nucleotide sequence ID" value="NZ_OU015584.1"/>
</dbReference>
<evidence type="ECO:0000256" key="4">
    <source>
        <dbReference type="ARBA" id="ARBA00023163"/>
    </source>
</evidence>
<dbReference type="AlphaFoldDB" id="A0A916JJX6"/>
<dbReference type="Pfam" id="PF04542">
    <property type="entry name" value="Sigma70_r2"/>
    <property type="match status" value="1"/>
</dbReference>
<evidence type="ECO:0000259" key="6">
    <source>
        <dbReference type="Pfam" id="PF08281"/>
    </source>
</evidence>
<evidence type="ECO:0000259" key="5">
    <source>
        <dbReference type="Pfam" id="PF04542"/>
    </source>
</evidence>
<evidence type="ECO:0000313" key="7">
    <source>
        <dbReference type="EMBL" id="CAG5078094.1"/>
    </source>
</evidence>
<evidence type="ECO:0000256" key="2">
    <source>
        <dbReference type="ARBA" id="ARBA00023015"/>
    </source>
</evidence>
<dbReference type="Pfam" id="PF08281">
    <property type="entry name" value="Sigma70_r4_2"/>
    <property type="match status" value="1"/>
</dbReference>
<dbReference type="InterPro" id="IPR036388">
    <property type="entry name" value="WH-like_DNA-bd_sf"/>
</dbReference>
<accession>A0A916JJX6</accession>
<keyword evidence="4" id="KW-0804">Transcription</keyword>
<dbReference type="PANTHER" id="PTHR43133">
    <property type="entry name" value="RNA POLYMERASE ECF-TYPE SIGMA FACTO"/>
    <property type="match status" value="1"/>
</dbReference>
<evidence type="ECO:0000313" key="8">
    <source>
        <dbReference type="Proteomes" id="UP000683507"/>
    </source>
</evidence>
<dbReference type="Gene3D" id="1.10.10.10">
    <property type="entry name" value="Winged helix-like DNA-binding domain superfamily/Winged helix DNA-binding domain"/>
    <property type="match status" value="1"/>
</dbReference>
<dbReference type="InterPro" id="IPR013324">
    <property type="entry name" value="RNA_pol_sigma_r3/r4-like"/>
</dbReference>
<dbReference type="InterPro" id="IPR007627">
    <property type="entry name" value="RNA_pol_sigma70_r2"/>
</dbReference>
<protein>
    <submittedName>
        <fullName evidence="7">RNA polymerase sigma-H factor</fullName>
    </submittedName>
</protein>
<name>A0A916JJX6_9FLAO</name>
<dbReference type="InterPro" id="IPR013249">
    <property type="entry name" value="RNA_pol_sigma70_r4_t2"/>
</dbReference>
<organism evidence="7 8">
    <name type="scientific">Parvicella tangerina</name>
    <dbReference type="NCBI Taxonomy" id="2829795"/>
    <lineage>
        <taxon>Bacteria</taxon>
        <taxon>Pseudomonadati</taxon>
        <taxon>Bacteroidota</taxon>
        <taxon>Flavobacteriia</taxon>
        <taxon>Flavobacteriales</taxon>
        <taxon>Parvicellaceae</taxon>
        <taxon>Parvicella</taxon>
    </lineage>
</organism>
<keyword evidence="2" id="KW-0805">Transcription regulation</keyword>
<dbReference type="CDD" id="cd06171">
    <property type="entry name" value="Sigma70_r4"/>
    <property type="match status" value="1"/>
</dbReference>
<dbReference type="Gene3D" id="1.10.1740.10">
    <property type="match status" value="1"/>
</dbReference>
<evidence type="ECO:0000256" key="3">
    <source>
        <dbReference type="ARBA" id="ARBA00023082"/>
    </source>
</evidence>
<dbReference type="PANTHER" id="PTHR43133:SF46">
    <property type="entry name" value="RNA POLYMERASE SIGMA-70 FACTOR ECF SUBFAMILY"/>
    <property type="match status" value="1"/>
</dbReference>
<proteinExistence type="inferred from homology"/>
<dbReference type="SUPFAM" id="SSF88946">
    <property type="entry name" value="Sigma2 domain of RNA polymerase sigma factors"/>
    <property type="match status" value="1"/>
</dbReference>
<dbReference type="KEGG" id="ptan:CRYO30217_00573"/>
<dbReference type="InterPro" id="IPR013325">
    <property type="entry name" value="RNA_pol_sigma_r2"/>
</dbReference>
<dbReference type="EMBL" id="OU015584">
    <property type="protein sequence ID" value="CAG5078094.1"/>
    <property type="molecule type" value="Genomic_DNA"/>
</dbReference>
<dbReference type="InterPro" id="IPR039425">
    <property type="entry name" value="RNA_pol_sigma-70-like"/>
</dbReference>
<dbReference type="GO" id="GO:0016987">
    <property type="term" value="F:sigma factor activity"/>
    <property type="evidence" value="ECO:0007669"/>
    <property type="project" value="UniProtKB-KW"/>
</dbReference>
<keyword evidence="3" id="KW-0731">Sigma factor</keyword>
<dbReference type="SUPFAM" id="SSF88659">
    <property type="entry name" value="Sigma3 and sigma4 domains of RNA polymerase sigma factors"/>
    <property type="match status" value="1"/>
</dbReference>
<keyword evidence="8" id="KW-1185">Reference proteome</keyword>
<evidence type="ECO:0000256" key="1">
    <source>
        <dbReference type="ARBA" id="ARBA00010641"/>
    </source>
</evidence>
<dbReference type="InterPro" id="IPR014284">
    <property type="entry name" value="RNA_pol_sigma-70_dom"/>
</dbReference>
<feature type="domain" description="RNA polymerase sigma factor 70 region 4 type 2" evidence="6">
    <location>
        <begin position="128"/>
        <end position="178"/>
    </location>
</feature>
<comment type="similarity">
    <text evidence="1">Belongs to the sigma-70 factor family. ECF subfamily.</text>
</comment>
<feature type="domain" description="RNA polymerase sigma-70 region 2" evidence="5">
    <location>
        <begin position="33"/>
        <end position="92"/>
    </location>
</feature>
<reference evidence="7" key="1">
    <citation type="submission" date="2021-04" db="EMBL/GenBank/DDBJ databases">
        <authorList>
            <person name="Rodrigo-Torres L."/>
            <person name="Arahal R. D."/>
            <person name="Lucena T."/>
        </authorList>
    </citation>
    <scope>NUCLEOTIDE SEQUENCE</scope>
    <source>
        <strain evidence="7">AS29M-1</strain>
    </source>
</reference>
<dbReference type="GO" id="GO:0003677">
    <property type="term" value="F:DNA binding"/>
    <property type="evidence" value="ECO:0007669"/>
    <property type="project" value="InterPro"/>
</dbReference>